<feature type="compositionally biased region" description="Low complexity" evidence="2">
    <location>
        <begin position="85"/>
        <end position="97"/>
    </location>
</feature>
<evidence type="ECO:0000256" key="2">
    <source>
        <dbReference type="SAM" id="MobiDB-lite"/>
    </source>
</evidence>
<dbReference type="AlphaFoldDB" id="A0A841KQ05"/>
<dbReference type="SUPFAM" id="SSF53955">
    <property type="entry name" value="Lysozyme-like"/>
    <property type="match status" value="1"/>
</dbReference>
<dbReference type="GO" id="GO:0008933">
    <property type="term" value="F:peptidoglycan lytic transglycosylase activity"/>
    <property type="evidence" value="ECO:0007669"/>
    <property type="project" value="InterPro"/>
</dbReference>
<gene>
    <name evidence="4" type="ORF">HNQ86_001389</name>
</gene>
<organism evidence="4 5">
    <name type="scientific">Oleiagrimonas soli</name>
    <dbReference type="NCBI Taxonomy" id="1543381"/>
    <lineage>
        <taxon>Bacteria</taxon>
        <taxon>Pseudomonadati</taxon>
        <taxon>Pseudomonadota</taxon>
        <taxon>Gammaproteobacteria</taxon>
        <taxon>Lysobacterales</taxon>
        <taxon>Rhodanobacteraceae</taxon>
        <taxon>Oleiagrimonas</taxon>
    </lineage>
</organism>
<feature type="compositionally biased region" description="Basic and acidic residues" evidence="2">
    <location>
        <begin position="70"/>
        <end position="84"/>
    </location>
</feature>
<dbReference type="InterPro" id="IPR008258">
    <property type="entry name" value="Transglycosylase_SLT_dom_1"/>
</dbReference>
<dbReference type="PANTHER" id="PTHR37423">
    <property type="entry name" value="SOLUBLE LYTIC MUREIN TRANSGLYCOSYLASE-RELATED"/>
    <property type="match status" value="1"/>
</dbReference>
<dbReference type="PROSITE" id="PS00922">
    <property type="entry name" value="TRANSGLYCOSYLASE"/>
    <property type="match status" value="1"/>
</dbReference>
<dbReference type="PANTHER" id="PTHR37423:SF2">
    <property type="entry name" value="MEMBRANE-BOUND LYTIC MUREIN TRANSGLYCOSYLASE C"/>
    <property type="match status" value="1"/>
</dbReference>
<dbReference type="EMBL" id="JACHET010000001">
    <property type="protein sequence ID" value="MBB6184044.1"/>
    <property type="molecule type" value="Genomic_DNA"/>
</dbReference>
<dbReference type="Gene3D" id="1.10.530.10">
    <property type="match status" value="1"/>
</dbReference>
<sequence length="328" mass="35173">MVTAVRRGGSGGRPAPTFPYLRRLCLLATLLLACAWAWPGQASGMYRCTGSSGETVFTTSKTGYRDCHRIRMPADEGGSPERKASSSAKSSASPPAATGWQYREGTASSTPSLPAINRKAGTRVLRGAVYKVVRADGSIEYTNVRPRGRQARQARTQTLFTYIATCAACDVHSRIDWAHVPLRLSAYADAIRLAASRYDVDPALLRAIIHAESAFNPRALSNKGAQGLMQLMPATASDMGVQDAFDATQNIEGGARYLAQLLKTFNGDDRLAAAAYNAGPEAVQKYGGVPPYAETEVYVKRVTTLHQRYRQAMQHSDAVASTGAGHAG</sequence>
<dbReference type="PROSITE" id="PS51257">
    <property type="entry name" value="PROKAR_LIPOPROTEIN"/>
    <property type="match status" value="1"/>
</dbReference>
<evidence type="ECO:0000313" key="5">
    <source>
        <dbReference type="Proteomes" id="UP000560000"/>
    </source>
</evidence>
<feature type="region of interest" description="Disordered" evidence="2">
    <location>
        <begin position="70"/>
        <end position="114"/>
    </location>
</feature>
<dbReference type="Pfam" id="PF01464">
    <property type="entry name" value="SLT"/>
    <property type="match status" value="1"/>
</dbReference>
<evidence type="ECO:0000259" key="3">
    <source>
        <dbReference type="Pfam" id="PF01464"/>
    </source>
</evidence>
<accession>A0A841KQ05</accession>
<reference evidence="4 5" key="1">
    <citation type="submission" date="2020-08" db="EMBL/GenBank/DDBJ databases">
        <title>Genomic Encyclopedia of Type Strains, Phase IV (KMG-IV): sequencing the most valuable type-strain genomes for metagenomic binning, comparative biology and taxonomic classification.</title>
        <authorList>
            <person name="Goeker M."/>
        </authorList>
    </citation>
    <scope>NUCLEOTIDE SEQUENCE [LARGE SCALE GENOMIC DNA]</scope>
    <source>
        <strain evidence="4 5">DSM 107085</strain>
    </source>
</reference>
<protein>
    <submittedName>
        <fullName evidence="4">Soluble lytic murein transglycosylase-like protein</fullName>
    </submittedName>
</protein>
<dbReference type="RefSeq" id="WP_052395172.1">
    <property type="nucleotide sequence ID" value="NZ_JACHET010000001.1"/>
</dbReference>
<comment type="caution">
    <text evidence="4">The sequence shown here is derived from an EMBL/GenBank/DDBJ whole genome shotgun (WGS) entry which is preliminary data.</text>
</comment>
<evidence type="ECO:0000313" key="4">
    <source>
        <dbReference type="EMBL" id="MBB6184044.1"/>
    </source>
</evidence>
<feature type="domain" description="Transglycosylase SLT" evidence="3">
    <location>
        <begin position="190"/>
        <end position="287"/>
    </location>
</feature>
<evidence type="ECO:0000256" key="1">
    <source>
        <dbReference type="ARBA" id="ARBA00007734"/>
    </source>
</evidence>
<dbReference type="OrthoDB" id="9815002at2"/>
<comment type="similarity">
    <text evidence="1">Belongs to the transglycosylase Slt family.</text>
</comment>
<dbReference type="Proteomes" id="UP000560000">
    <property type="component" value="Unassembled WGS sequence"/>
</dbReference>
<dbReference type="CDD" id="cd00254">
    <property type="entry name" value="LT-like"/>
    <property type="match status" value="1"/>
</dbReference>
<dbReference type="InterPro" id="IPR000189">
    <property type="entry name" value="Transglyc_AS"/>
</dbReference>
<dbReference type="InterPro" id="IPR023346">
    <property type="entry name" value="Lysozyme-like_dom_sf"/>
</dbReference>
<name>A0A841KQ05_9GAMM</name>
<proteinExistence type="inferred from homology"/>
<dbReference type="GO" id="GO:0016020">
    <property type="term" value="C:membrane"/>
    <property type="evidence" value="ECO:0007669"/>
    <property type="project" value="InterPro"/>
</dbReference>
<dbReference type="GO" id="GO:0000270">
    <property type="term" value="P:peptidoglycan metabolic process"/>
    <property type="evidence" value="ECO:0007669"/>
    <property type="project" value="InterPro"/>
</dbReference>